<keyword evidence="1" id="KW-0472">Membrane</keyword>
<dbReference type="Pfam" id="PF06980">
    <property type="entry name" value="DUF1302"/>
    <property type="match status" value="1"/>
</dbReference>
<dbReference type="EMBL" id="FOAB01000001">
    <property type="protein sequence ID" value="SEK47797.1"/>
    <property type="molecule type" value="Genomic_DNA"/>
</dbReference>
<proteinExistence type="predicted"/>
<keyword evidence="1" id="KW-0812">Transmembrane</keyword>
<protein>
    <recommendedName>
        <fullName evidence="4">Porin</fullName>
    </recommendedName>
</protein>
<dbReference type="STRING" id="1038014.SAMN04487910_0617"/>
<dbReference type="Proteomes" id="UP000198521">
    <property type="component" value="Unassembled WGS sequence"/>
</dbReference>
<dbReference type="InterPro" id="IPR010727">
    <property type="entry name" value="DUF1302"/>
</dbReference>
<sequence>MDYKNIYIIAIFYLLIFLSVTKTTYAQEKIKKTLKEKLETSLVVNSDISYEFKTKKNQKSEVILKPEFTYKFTRKSKLIFKGQIYSELQDNLETGTPDENTVSDFSKRLFIGDRTNLELRELYFYTRLRNGLKLSIGKQQIVWGETDGLKLLDIVNPQNFREFLLDDFEDSRIPLWSIKSEFDIQSIGVQLLWIPDKTYHITQDFNAPYFTKSLFKIPPSGVTQELHQADKPTKFFKDSDVGIKFTTFVDGWDISINYLYYYDDLPVFYSRLSQPNTNPTIVINPKYERQQMVGGTFNKVIGSFTFRGELVYVFGQNFISDDPNAHLNIEKSNVYKSALGIDYLKGEYLLSAQLFNEWLVEDITPYNKDTFETNVTFLISKEMLNDNLKAELLWVHSINHKDGYITPQISYWVTTNTQLFLNGNLFYGDDNQLFGQFKDRSRASFGFKWSL</sequence>
<accession>A0A1H7HDN7</accession>
<dbReference type="AlphaFoldDB" id="A0A1H7HDN7"/>
<gene>
    <name evidence="2" type="ORF">SAMN04487910_0617</name>
</gene>
<dbReference type="OrthoDB" id="9801336at2"/>
<reference evidence="2 3" key="1">
    <citation type="submission" date="2016-10" db="EMBL/GenBank/DDBJ databases">
        <authorList>
            <person name="de Groot N.N."/>
        </authorList>
    </citation>
    <scope>NUCLEOTIDE SEQUENCE [LARGE SCALE GENOMIC DNA]</scope>
    <source>
        <strain evidence="2 3">DSM 25232</strain>
    </source>
</reference>
<feature type="transmembrane region" description="Helical" evidence="1">
    <location>
        <begin position="6"/>
        <end position="25"/>
    </location>
</feature>
<dbReference type="RefSeq" id="WP_091405393.1">
    <property type="nucleotide sequence ID" value="NZ_FOAB01000001.1"/>
</dbReference>
<evidence type="ECO:0008006" key="4">
    <source>
        <dbReference type="Google" id="ProtNLM"/>
    </source>
</evidence>
<evidence type="ECO:0000313" key="2">
    <source>
        <dbReference type="EMBL" id="SEK47797.1"/>
    </source>
</evidence>
<evidence type="ECO:0000256" key="1">
    <source>
        <dbReference type="SAM" id="Phobius"/>
    </source>
</evidence>
<organism evidence="2 3">
    <name type="scientific">Aquimarina amphilecti</name>
    <dbReference type="NCBI Taxonomy" id="1038014"/>
    <lineage>
        <taxon>Bacteria</taxon>
        <taxon>Pseudomonadati</taxon>
        <taxon>Bacteroidota</taxon>
        <taxon>Flavobacteriia</taxon>
        <taxon>Flavobacteriales</taxon>
        <taxon>Flavobacteriaceae</taxon>
        <taxon>Aquimarina</taxon>
    </lineage>
</organism>
<evidence type="ECO:0000313" key="3">
    <source>
        <dbReference type="Proteomes" id="UP000198521"/>
    </source>
</evidence>
<keyword evidence="3" id="KW-1185">Reference proteome</keyword>
<keyword evidence="1" id="KW-1133">Transmembrane helix</keyword>
<name>A0A1H7HDN7_AQUAM</name>